<dbReference type="GO" id="GO:0020037">
    <property type="term" value="F:heme binding"/>
    <property type="evidence" value="ECO:0007669"/>
    <property type="project" value="TreeGrafter"/>
</dbReference>
<dbReference type="eggNOG" id="COG2041">
    <property type="taxonomic scope" value="Bacteria"/>
</dbReference>
<keyword evidence="4" id="KW-0560">Oxidoreductase</keyword>
<dbReference type="STRING" id="886293.Sinac_1801"/>
<dbReference type="Gene3D" id="3.90.420.10">
    <property type="entry name" value="Oxidoreductase, molybdopterin-binding domain"/>
    <property type="match status" value="1"/>
</dbReference>
<dbReference type="Pfam" id="PF00174">
    <property type="entry name" value="Oxidored_molyb"/>
    <property type="match status" value="1"/>
</dbReference>
<dbReference type="InterPro" id="IPR036374">
    <property type="entry name" value="OxRdtase_Mopterin-bd_sf"/>
</dbReference>
<dbReference type="OrthoDB" id="9778777at2"/>
<dbReference type="GO" id="GO:0043546">
    <property type="term" value="F:molybdopterin cofactor binding"/>
    <property type="evidence" value="ECO:0007669"/>
    <property type="project" value="TreeGrafter"/>
</dbReference>
<evidence type="ECO:0000313" key="8">
    <source>
        <dbReference type="Proteomes" id="UP000010798"/>
    </source>
</evidence>
<evidence type="ECO:0000256" key="4">
    <source>
        <dbReference type="ARBA" id="ARBA00023002"/>
    </source>
</evidence>
<evidence type="ECO:0000256" key="1">
    <source>
        <dbReference type="ARBA" id="ARBA00001924"/>
    </source>
</evidence>
<keyword evidence="2" id="KW-0500">Molybdenum</keyword>
<organism evidence="7 8">
    <name type="scientific">Singulisphaera acidiphila (strain ATCC BAA-1392 / DSM 18658 / VKM B-2454 / MOB10)</name>
    <dbReference type="NCBI Taxonomy" id="886293"/>
    <lineage>
        <taxon>Bacteria</taxon>
        <taxon>Pseudomonadati</taxon>
        <taxon>Planctomycetota</taxon>
        <taxon>Planctomycetia</taxon>
        <taxon>Isosphaerales</taxon>
        <taxon>Isosphaeraceae</taxon>
        <taxon>Singulisphaera</taxon>
    </lineage>
</organism>
<dbReference type="Pfam" id="PF03404">
    <property type="entry name" value="Mo-co_dimer"/>
    <property type="match status" value="1"/>
</dbReference>
<dbReference type="InterPro" id="IPR008335">
    <property type="entry name" value="Mopterin_OxRdtase_euk"/>
</dbReference>
<keyword evidence="8" id="KW-1185">Reference proteome</keyword>
<evidence type="ECO:0000259" key="5">
    <source>
        <dbReference type="Pfam" id="PF00174"/>
    </source>
</evidence>
<dbReference type="AlphaFoldDB" id="L0DA91"/>
<dbReference type="PANTHER" id="PTHR19372:SF7">
    <property type="entry name" value="SULFITE OXIDASE, MITOCHONDRIAL"/>
    <property type="match status" value="1"/>
</dbReference>
<keyword evidence="3" id="KW-0479">Metal-binding</keyword>
<accession>L0DA91</accession>
<evidence type="ECO:0000256" key="2">
    <source>
        <dbReference type="ARBA" id="ARBA00022505"/>
    </source>
</evidence>
<protein>
    <submittedName>
        <fullName evidence="7">Sulfite oxidase-like oxidoreductase</fullName>
    </submittedName>
</protein>
<comment type="cofactor">
    <cofactor evidence="1">
        <name>Mo-molybdopterin</name>
        <dbReference type="ChEBI" id="CHEBI:71302"/>
    </cofactor>
</comment>
<dbReference type="PRINTS" id="PR00407">
    <property type="entry name" value="EUMOPTERIN"/>
</dbReference>
<dbReference type="KEGG" id="saci:Sinac_1801"/>
<name>L0DA91_SINAD</name>
<dbReference type="InterPro" id="IPR014756">
    <property type="entry name" value="Ig_E-set"/>
</dbReference>
<gene>
    <name evidence="7" type="ordered locus">Sinac_1801</name>
</gene>
<dbReference type="RefSeq" id="WP_015245336.1">
    <property type="nucleotide sequence ID" value="NC_019892.1"/>
</dbReference>
<evidence type="ECO:0000313" key="7">
    <source>
        <dbReference type="EMBL" id="AGA26167.1"/>
    </source>
</evidence>
<evidence type="ECO:0000259" key="6">
    <source>
        <dbReference type="Pfam" id="PF03404"/>
    </source>
</evidence>
<dbReference type="InterPro" id="IPR005066">
    <property type="entry name" value="MoCF_OxRdtse_dimer"/>
</dbReference>
<dbReference type="EMBL" id="CP003364">
    <property type="protein sequence ID" value="AGA26167.1"/>
    <property type="molecule type" value="Genomic_DNA"/>
</dbReference>
<dbReference type="SUPFAM" id="SSF56524">
    <property type="entry name" value="Oxidoreductase molybdopterin-binding domain"/>
    <property type="match status" value="1"/>
</dbReference>
<feature type="domain" description="Oxidoreductase molybdopterin-binding" evidence="5">
    <location>
        <begin position="76"/>
        <end position="246"/>
    </location>
</feature>
<dbReference type="Proteomes" id="UP000010798">
    <property type="component" value="Chromosome"/>
</dbReference>
<reference evidence="7 8" key="1">
    <citation type="submission" date="2012-02" db="EMBL/GenBank/DDBJ databases">
        <title>Complete sequence of chromosome of Singulisphaera acidiphila DSM 18658.</title>
        <authorList>
            <consortium name="US DOE Joint Genome Institute (JGI-PGF)"/>
            <person name="Lucas S."/>
            <person name="Copeland A."/>
            <person name="Lapidus A."/>
            <person name="Glavina del Rio T."/>
            <person name="Dalin E."/>
            <person name="Tice H."/>
            <person name="Bruce D."/>
            <person name="Goodwin L."/>
            <person name="Pitluck S."/>
            <person name="Peters L."/>
            <person name="Ovchinnikova G."/>
            <person name="Chertkov O."/>
            <person name="Kyrpides N."/>
            <person name="Mavromatis K."/>
            <person name="Ivanova N."/>
            <person name="Brettin T."/>
            <person name="Detter J.C."/>
            <person name="Han C."/>
            <person name="Larimer F."/>
            <person name="Land M."/>
            <person name="Hauser L."/>
            <person name="Markowitz V."/>
            <person name="Cheng J.-F."/>
            <person name="Hugenholtz P."/>
            <person name="Woyke T."/>
            <person name="Wu D."/>
            <person name="Tindall B."/>
            <person name="Pomrenke H."/>
            <person name="Brambilla E."/>
            <person name="Klenk H.-P."/>
            <person name="Eisen J.A."/>
        </authorList>
    </citation>
    <scope>NUCLEOTIDE SEQUENCE [LARGE SCALE GENOMIC DNA]</scope>
    <source>
        <strain evidence="8">ATCC BAA-1392 / DSM 18658 / VKM B-2454 / MOB10</strain>
    </source>
</reference>
<dbReference type="InterPro" id="IPR000572">
    <property type="entry name" value="OxRdtase_Mopterin-bd_dom"/>
</dbReference>
<dbReference type="CDD" id="cd02110">
    <property type="entry name" value="SO_family_Moco_dimer"/>
    <property type="match status" value="1"/>
</dbReference>
<evidence type="ECO:0000256" key="3">
    <source>
        <dbReference type="ARBA" id="ARBA00022723"/>
    </source>
</evidence>
<dbReference type="GO" id="GO:0030151">
    <property type="term" value="F:molybdenum ion binding"/>
    <property type="evidence" value="ECO:0007669"/>
    <property type="project" value="InterPro"/>
</dbReference>
<dbReference type="GO" id="GO:0008482">
    <property type="term" value="F:sulfite oxidase activity"/>
    <property type="evidence" value="ECO:0007669"/>
    <property type="project" value="TreeGrafter"/>
</dbReference>
<sequence>MLEFDRSISRRTALRRTVGGVLVCGSGVASLETHSPVRADEAGLIVRNSRPLDLETPVTALDGWLTPNDQFFVRSHLSTPAIGLAPWSLQVGGLADHPRAWSLNELQKLEQVKIPAVLQCAGNGRAYFRPRLPGVQWEKGAVGHAEWSGVRLVDLLERAGYQRGAGHVHLLGADPPPSPKTPRFLRSIPIERALDPNTLIATHMNGEPLPFLHGGPMRLVVPGWAGNHWLKWLRQISLAKDEAPGTYQQSGYRMPKSPAPPGAVLKPADLVPLTVMNVKSLITAPADGSMLKAGNHEVRGVAWTGDGHVTKVEYAVGPNSPWRPATLQGEPRQGSWRTWKFAWETAQPGKYTIRVRASDSNGDTQPETTAWNKSGYLWNGIDRLTCEVR</sequence>
<dbReference type="HOGENOM" id="CLU_003827_5_5_0"/>
<feature type="domain" description="Moybdenum cofactor oxidoreductase dimerisation" evidence="6">
    <location>
        <begin position="274"/>
        <end position="379"/>
    </location>
</feature>
<dbReference type="Gene3D" id="2.60.40.650">
    <property type="match status" value="1"/>
</dbReference>
<dbReference type="SUPFAM" id="SSF81296">
    <property type="entry name" value="E set domains"/>
    <property type="match status" value="1"/>
</dbReference>
<proteinExistence type="predicted"/>
<dbReference type="GO" id="GO:0006790">
    <property type="term" value="P:sulfur compound metabolic process"/>
    <property type="evidence" value="ECO:0007669"/>
    <property type="project" value="TreeGrafter"/>
</dbReference>
<dbReference type="PANTHER" id="PTHR19372">
    <property type="entry name" value="SULFITE REDUCTASE"/>
    <property type="match status" value="1"/>
</dbReference>